<evidence type="ECO:0000256" key="1">
    <source>
        <dbReference type="SAM" id="MobiDB-lite"/>
    </source>
</evidence>
<evidence type="ECO:0000313" key="3">
    <source>
        <dbReference type="EMBL" id="GAA0593369.1"/>
    </source>
</evidence>
<dbReference type="Proteomes" id="UP001501588">
    <property type="component" value="Unassembled WGS sequence"/>
</dbReference>
<proteinExistence type="predicted"/>
<organism evidence="3 4">
    <name type="scientific">Craurococcus roseus</name>
    <dbReference type="NCBI Taxonomy" id="77585"/>
    <lineage>
        <taxon>Bacteria</taxon>
        <taxon>Pseudomonadati</taxon>
        <taxon>Pseudomonadota</taxon>
        <taxon>Alphaproteobacteria</taxon>
        <taxon>Acetobacterales</taxon>
        <taxon>Acetobacteraceae</taxon>
        <taxon>Craurococcus</taxon>
    </lineage>
</organism>
<dbReference type="Pfam" id="PF11306">
    <property type="entry name" value="DUF3108"/>
    <property type="match status" value="1"/>
</dbReference>
<feature type="region of interest" description="Disordered" evidence="1">
    <location>
        <begin position="78"/>
        <end position="99"/>
    </location>
</feature>
<keyword evidence="4" id="KW-1185">Reference proteome</keyword>
<sequence length="267" mass="28302">MTPRPAIAAAVSVAALALAPLPARAEAVLARYDVRAGGLNVMRVEALFDLSGPRYRVQTRARPVGVGAAFAGGGEQVSVTEGSWRGPDPLPRRHSSEGEWRGGRRALHLDYAPPPGGAPLLRVLEPPLEPEREPVPEALKRNTVDVLSAMAKLLRAVAQTGRCDGEAPVYDGRRRSDFRAWTEGLDELPRGKGAFAGPALRCAFSGRLVAGRHAAQERDGPERPPVVAWVARPLPGRAAVPVLIEVPTPWFGTVRAVLASAEPVGGS</sequence>
<accession>A0ABP3QM00</accession>
<evidence type="ECO:0000313" key="4">
    <source>
        <dbReference type="Proteomes" id="UP001501588"/>
    </source>
</evidence>
<name>A0ABP3QM00_9PROT</name>
<gene>
    <name evidence="3" type="ORF">GCM10009416_34670</name>
</gene>
<dbReference type="EMBL" id="BAAAFZ010000055">
    <property type="protein sequence ID" value="GAA0593369.1"/>
    <property type="molecule type" value="Genomic_DNA"/>
</dbReference>
<keyword evidence="2" id="KW-0732">Signal</keyword>
<feature type="compositionally biased region" description="Basic and acidic residues" evidence="1">
    <location>
        <begin position="90"/>
        <end position="99"/>
    </location>
</feature>
<dbReference type="InterPro" id="IPR021457">
    <property type="entry name" value="DUF3108"/>
</dbReference>
<feature type="chain" id="PRO_5045509329" description="DUF3108 domain-containing protein" evidence="2">
    <location>
        <begin position="26"/>
        <end position="267"/>
    </location>
</feature>
<feature type="signal peptide" evidence="2">
    <location>
        <begin position="1"/>
        <end position="25"/>
    </location>
</feature>
<evidence type="ECO:0008006" key="5">
    <source>
        <dbReference type="Google" id="ProtNLM"/>
    </source>
</evidence>
<comment type="caution">
    <text evidence="3">The sequence shown here is derived from an EMBL/GenBank/DDBJ whole genome shotgun (WGS) entry which is preliminary data.</text>
</comment>
<reference evidence="4" key="1">
    <citation type="journal article" date="2019" name="Int. J. Syst. Evol. Microbiol.">
        <title>The Global Catalogue of Microorganisms (GCM) 10K type strain sequencing project: providing services to taxonomists for standard genome sequencing and annotation.</title>
        <authorList>
            <consortium name="The Broad Institute Genomics Platform"/>
            <consortium name="The Broad Institute Genome Sequencing Center for Infectious Disease"/>
            <person name="Wu L."/>
            <person name="Ma J."/>
        </authorList>
    </citation>
    <scope>NUCLEOTIDE SEQUENCE [LARGE SCALE GENOMIC DNA]</scope>
    <source>
        <strain evidence="4">JCM 9933</strain>
    </source>
</reference>
<evidence type="ECO:0000256" key="2">
    <source>
        <dbReference type="SAM" id="SignalP"/>
    </source>
</evidence>
<dbReference type="RefSeq" id="WP_343896635.1">
    <property type="nucleotide sequence ID" value="NZ_BAAAFZ010000055.1"/>
</dbReference>
<protein>
    <recommendedName>
        <fullName evidence="5">DUF3108 domain-containing protein</fullName>
    </recommendedName>
</protein>